<dbReference type="AlphaFoldDB" id="T1IX82"/>
<reference evidence="2" key="2">
    <citation type="submission" date="2015-02" db="UniProtKB">
        <authorList>
            <consortium name="EnsemblMetazoa"/>
        </authorList>
    </citation>
    <scope>IDENTIFICATION</scope>
</reference>
<dbReference type="PhylomeDB" id="T1IX82"/>
<evidence type="ECO:0000256" key="1">
    <source>
        <dbReference type="SAM" id="Phobius"/>
    </source>
</evidence>
<keyword evidence="3" id="KW-1185">Reference proteome</keyword>
<sequence>MGGIDIDWLKKPIGILQGLAWLFSAVSLGLYCSWGGGSGGGGDGSGAYYGHVFHVTVDGTFFVLLYYIIAYLLKEKDAEEYGVTVMIFIIVHAILNVIAGAMILGYQYNTGGRFYAMGVMCILVFVALLIWGILLFKNK</sequence>
<organism evidence="2 3">
    <name type="scientific">Strigamia maritima</name>
    <name type="common">European centipede</name>
    <name type="synonym">Geophilus maritimus</name>
    <dbReference type="NCBI Taxonomy" id="126957"/>
    <lineage>
        <taxon>Eukaryota</taxon>
        <taxon>Metazoa</taxon>
        <taxon>Ecdysozoa</taxon>
        <taxon>Arthropoda</taxon>
        <taxon>Myriapoda</taxon>
        <taxon>Chilopoda</taxon>
        <taxon>Pleurostigmophora</taxon>
        <taxon>Geophilomorpha</taxon>
        <taxon>Linotaeniidae</taxon>
        <taxon>Strigamia</taxon>
    </lineage>
</organism>
<protein>
    <submittedName>
        <fullName evidence="2">Uncharacterized protein</fullName>
    </submittedName>
</protein>
<keyword evidence="1" id="KW-0472">Membrane</keyword>
<dbReference type="EnsemblMetazoa" id="SMAR005813-RA">
    <property type="protein sequence ID" value="SMAR005813-PA"/>
    <property type="gene ID" value="SMAR005813"/>
</dbReference>
<evidence type="ECO:0000313" key="2">
    <source>
        <dbReference type="EnsemblMetazoa" id="SMAR005813-PA"/>
    </source>
</evidence>
<keyword evidence="1" id="KW-0812">Transmembrane</keyword>
<feature type="transmembrane region" description="Helical" evidence="1">
    <location>
        <begin position="12"/>
        <end position="31"/>
    </location>
</feature>
<dbReference type="EMBL" id="JH431644">
    <property type="status" value="NOT_ANNOTATED_CDS"/>
    <property type="molecule type" value="Genomic_DNA"/>
</dbReference>
<proteinExistence type="predicted"/>
<accession>T1IX82</accession>
<feature type="transmembrane region" description="Helical" evidence="1">
    <location>
        <begin position="114"/>
        <end position="136"/>
    </location>
</feature>
<keyword evidence="1" id="KW-1133">Transmembrane helix</keyword>
<dbReference type="Proteomes" id="UP000014500">
    <property type="component" value="Unassembled WGS sequence"/>
</dbReference>
<dbReference type="HOGENOM" id="CLU_136414_0_0_1"/>
<feature type="transmembrane region" description="Helical" evidence="1">
    <location>
        <begin position="51"/>
        <end position="73"/>
    </location>
</feature>
<feature type="transmembrane region" description="Helical" evidence="1">
    <location>
        <begin position="85"/>
        <end position="108"/>
    </location>
</feature>
<evidence type="ECO:0000313" key="3">
    <source>
        <dbReference type="Proteomes" id="UP000014500"/>
    </source>
</evidence>
<reference evidence="3" key="1">
    <citation type="submission" date="2011-05" db="EMBL/GenBank/DDBJ databases">
        <authorList>
            <person name="Richards S.R."/>
            <person name="Qu J."/>
            <person name="Jiang H."/>
            <person name="Jhangiani S.N."/>
            <person name="Agravi P."/>
            <person name="Goodspeed R."/>
            <person name="Gross S."/>
            <person name="Mandapat C."/>
            <person name="Jackson L."/>
            <person name="Mathew T."/>
            <person name="Pu L."/>
            <person name="Thornton R."/>
            <person name="Saada N."/>
            <person name="Wilczek-Boney K.B."/>
            <person name="Lee S."/>
            <person name="Kovar C."/>
            <person name="Wu Y."/>
            <person name="Scherer S.E."/>
            <person name="Worley K.C."/>
            <person name="Muzny D.M."/>
            <person name="Gibbs R."/>
        </authorList>
    </citation>
    <scope>NUCLEOTIDE SEQUENCE</scope>
    <source>
        <strain evidence="3">Brora</strain>
    </source>
</reference>
<name>T1IX82_STRMM</name>